<keyword evidence="1" id="KW-1133">Transmembrane helix</keyword>
<dbReference type="Pfam" id="PF20152">
    <property type="entry name" value="DUF6534"/>
    <property type="match status" value="1"/>
</dbReference>
<dbReference type="AlphaFoldDB" id="A0AAV5A072"/>
<protein>
    <recommendedName>
        <fullName evidence="2">DUF6534 domain-containing protein</fullName>
    </recommendedName>
</protein>
<evidence type="ECO:0000313" key="3">
    <source>
        <dbReference type="EMBL" id="GJJ06679.1"/>
    </source>
</evidence>
<keyword evidence="4" id="KW-1185">Reference proteome</keyword>
<accession>A0AAV5A072</accession>
<feature type="transmembrane region" description="Helical" evidence="1">
    <location>
        <begin position="103"/>
        <end position="123"/>
    </location>
</feature>
<dbReference type="PANTHER" id="PTHR40465:SF1">
    <property type="entry name" value="DUF6534 DOMAIN-CONTAINING PROTEIN"/>
    <property type="match status" value="1"/>
</dbReference>
<feature type="transmembrane region" description="Helical" evidence="1">
    <location>
        <begin position="77"/>
        <end position="97"/>
    </location>
</feature>
<feature type="domain" description="DUF6534" evidence="2">
    <location>
        <begin position="42"/>
        <end position="128"/>
    </location>
</feature>
<sequence>MRFCIRRGPACTAVMIIHKHSILANKAPAFKLFFGLAKGFGALTDVLATIAMCIFLSSARTGMQRTDSIIKTLTHFVINRGLLVTLIQVLLLVFFFAVEDRLYWFAFHVNVTKLYVNTFFAMLNGRSHLNSKKGERSLHSSYNYPNKVIHLEEASYHLSPTKYQSDGLASPLTPGSALSNKPLYRSPTPLMPTITKTVTVSER</sequence>
<evidence type="ECO:0000259" key="2">
    <source>
        <dbReference type="Pfam" id="PF20152"/>
    </source>
</evidence>
<dbReference type="InterPro" id="IPR045339">
    <property type="entry name" value="DUF6534"/>
</dbReference>
<dbReference type="PANTHER" id="PTHR40465">
    <property type="entry name" value="CHROMOSOME 1, WHOLE GENOME SHOTGUN SEQUENCE"/>
    <property type="match status" value="1"/>
</dbReference>
<organism evidence="3 4">
    <name type="scientific">Clathrus columnatus</name>
    <dbReference type="NCBI Taxonomy" id="1419009"/>
    <lineage>
        <taxon>Eukaryota</taxon>
        <taxon>Fungi</taxon>
        <taxon>Dikarya</taxon>
        <taxon>Basidiomycota</taxon>
        <taxon>Agaricomycotina</taxon>
        <taxon>Agaricomycetes</taxon>
        <taxon>Phallomycetidae</taxon>
        <taxon>Phallales</taxon>
        <taxon>Clathraceae</taxon>
        <taxon>Clathrus</taxon>
    </lineage>
</organism>
<keyword evidence="1" id="KW-0812">Transmembrane</keyword>
<gene>
    <name evidence="3" type="ORF">Clacol_000874</name>
</gene>
<dbReference type="Proteomes" id="UP001050691">
    <property type="component" value="Unassembled WGS sequence"/>
</dbReference>
<evidence type="ECO:0000256" key="1">
    <source>
        <dbReference type="SAM" id="Phobius"/>
    </source>
</evidence>
<name>A0AAV5A072_9AGAM</name>
<evidence type="ECO:0000313" key="4">
    <source>
        <dbReference type="Proteomes" id="UP001050691"/>
    </source>
</evidence>
<comment type="caution">
    <text evidence="3">The sequence shown here is derived from an EMBL/GenBank/DDBJ whole genome shotgun (WGS) entry which is preliminary data.</text>
</comment>
<feature type="transmembrane region" description="Helical" evidence="1">
    <location>
        <begin position="32"/>
        <end position="56"/>
    </location>
</feature>
<proteinExistence type="predicted"/>
<reference evidence="3" key="1">
    <citation type="submission" date="2021-10" db="EMBL/GenBank/DDBJ databases">
        <title>De novo Genome Assembly of Clathrus columnatus (Basidiomycota, Fungi) Using Illumina and Nanopore Sequence Data.</title>
        <authorList>
            <person name="Ogiso-Tanaka E."/>
            <person name="Itagaki H."/>
            <person name="Hosoya T."/>
            <person name="Hosaka K."/>
        </authorList>
    </citation>
    <scope>NUCLEOTIDE SEQUENCE</scope>
    <source>
        <strain evidence="3">MO-923</strain>
    </source>
</reference>
<dbReference type="EMBL" id="BPWL01000001">
    <property type="protein sequence ID" value="GJJ06679.1"/>
    <property type="molecule type" value="Genomic_DNA"/>
</dbReference>
<keyword evidence="1" id="KW-0472">Membrane</keyword>